<organism evidence="5 6">
    <name type="scientific">Bemisia tabaci</name>
    <name type="common">Sweetpotato whitefly</name>
    <name type="synonym">Aleurodes tabaci</name>
    <dbReference type="NCBI Taxonomy" id="7038"/>
    <lineage>
        <taxon>Eukaryota</taxon>
        <taxon>Metazoa</taxon>
        <taxon>Ecdysozoa</taxon>
        <taxon>Arthropoda</taxon>
        <taxon>Hexapoda</taxon>
        <taxon>Insecta</taxon>
        <taxon>Pterygota</taxon>
        <taxon>Neoptera</taxon>
        <taxon>Paraneoptera</taxon>
        <taxon>Hemiptera</taxon>
        <taxon>Sternorrhyncha</taxon>
        <taxon>Aleyrodoidea</taxon>
        <taxon>Aleyrodidae</taxon>
        <taxon>Aleyrodinae</taxon>
        <taxon>Bemisia</taxon>
    </lineage>
</organism>
<evidence type="ECO:0000256" key="2">
    <source>
        <dbReference type="ARBA" id="ARBA00012423"/>
    </source>
</evidence>
<dbReference type="Proteomes" id="UP001152759">
    <property type="component" value="Chromosome 10"/>
</dbReference>
<evidence type="ECO:0000313" key="6">
    <source>
        <dbReference type="Proteomes" id="UP001152759"/>
    </source>
</evidence>
<protein>
    <recommendedName>
        <fullName evidence="2">palmitoyl-protein hydrolase</fullName>
        <ecNumber evidence="2">3.1.2.22</ecNumber>
    </recommendedName>
</protein>
<dbReference type="InterPro" id="IPR029058">
    <property type="entry name" value="AB_hydrolase_fold"/>
</dbReference>
<dbReference type="PANTHER" id="PTHR10655:SF17">
    <property type="entry name" value="LYSOPHOSPHOLIPASE-LIKE PROTEIN 1"/>
    <property type="match status" value="1"/>
</dbReference>
<dbReference type="Gene3D" id="3.40.50.1820">
    <property type="entry name" value="alpha/beta hydrolase"/>
    <property type="match status" value="1"/>
</dbReference>
<dbReference type="AlphaFoldDB" id="A0A9P0A2N5"/>
<dbReference type="PANTHER" id="PTHR10655">
    <property type="entry name" value="LYSOPHOSPHOLIPASE-RELATED"/>
    <property type="match status" value="1"/>
</dbReference>
<keyword evidence="3" id="KW-0378">Hydrolase</keyword>
<dbReference type="SUPFAM" id="SSF53474">
    <property type="entry name" value="alpha/beta-Hydrolases"/>
    <property type="match status" value="1"/>
</dbReference>
<dbReference type="EC" id="3.1.2.22" evidence="2"/>
<keyword evidence="6" id="KW-1185">Reference proteome</keyword>
<dbReference type="GO" id="GO:0008474">
    <property type="term" value="F:palmitoyl-(protein) hydrolase activity"/>
    <property type="evidence" value="ECO:0007669"/>
    <property type="project" value="UniProtKB-EC"/>
</dbReference>
<dbReference type="EMBL" id="OU963871">
    <property type="protein sequence ID" value="CAH0383013.1"/>
    <property type="molecule type" value="Genomic_DNA"/>
</dbReference>
<evidence type="ECO:0000313" key="5">
    <source>
        <dbReference type="EMBL" id="CAH0383013.1"/>
    </source>
</evidence>
<gene>
    <name evidence="5" type="ORF">BEMITA_LOCUS2500</name>
</gene>
<dbReference type="InterPro" id="IPR050565">
    <property type="entry name" value="LYPA1-2/EST-like"/>
</dbReference>
<feature type="domain" description="Phospholipase/carboxylesterase/thioesterase" evidence="4">
    <location>
        <begin position="9"/>
        <end position="228"/>
    </location>
</feature>
<sequence>MAAIMSSVLEVIAARHKPTAAVVFLHGSGDTGRGAKSWVEFLLQDKAALPHANIYFPTAPIRSYSAVGGEMRNVWFDRKSITPEAKEDKETLDSITDQVVELIKKEVAKDIALENVIIGGFSMGGALAMHLTYKRLQEVAGCFSLSAFLNNDSSVFTALSEKEGSRFPPLLHYHGDRDELVPLKWGEATVEKLKSHNVDVEFKVLKNTLHEMKTRELEEVWSWINKLIPS</sequence>
<evidence type="ECO:0000256" key="3">
    <source>
        <dbReference type="ARBA" id="ARBA00022801"/>
    </source>
</evidence>
<name>A0A9P0A2N5_BEMTA</name>
<dbReference type="GO" id="GO:0052689">
    <property type="term" value="F:carboxylic ester hydrolase activity"/>
    <property type="evidence" value="ECO:0007669"/>
    <property type="project" value="TreeGrafter"/>
</dbReference>
<reference evidence="5" key="1">
    <citation type="submission" date="2021-12" db="EMBL/GenBank/DDBJ databases">
        <authorList>
            <person name="King R."/>
        </authorList>
    </citation>
    <scope>NUCLEOTIDE SEQUENCE</scope>
</reference>
<dbReference type="GO" id="GO:0005737">
    <property type="term" value="C:cytoplasm"/>
    <property type="evidence" value="ECO:0007669"/>
    <property type="project" value="TreeGrafter"/>
</dbReference>
<dbReference type="InterPro" id="IPR003140">
    <property type="entry name" value="PLipase/COase/thioEstase"/>
</dbReference>
<evidence type="ECO:0000259" key="4">
    <source>
        <dbReference type="Pfam" id="PF02230"/>
    </source>
</evidence>
<comment type="similarity">
    <text evidence="1">Belongs to the AB hydrolase superfamily. AB hydrolase 2 family.</text>
</comment>
<evidence type="ECO:0000256" key="1">
    <source>
        <dbReference type="ARBA" id="ARBA00006499"/>
    </source>
</evidence>
<dbReference type="KEGG" id="btab:109044731"/>
<dbReference type="Pfam" id="PF02230">
    <property type="entry name" value="Abhydrolase_2"/>
    <property type="match status" value="1"/>
</dbReference>
<proteinExistence type="inferred from homology"/>
<accession>A0A9P0A2N5</accession>
<dbReference type="OrthoDB" id="6575456at2759"/>